<feature type="region of interest" description="Disordered" evidence="1">
    <location>
        <begin position="249"/>
        <end position="273"/>
    </location>
</feature>
<reference evidence="2 3" key="1">
    <citation type="submission" date="2012-06" db="EMBL/GenBank/DDBJ databases">
        <title>Finished chromosome of genome of Crinalium epipsammum PCC 9333.</title>
        <authorList>
            <consortium name="US DOE Joint Genome Institute"/>
            <person name="Gugger M."/>
            <person name="Coursin T."/>
            <person name="Rippka R."/>
            <person name="Tandeau De Marsac N."/>
            <person name="Huntemann M."/>
            <person name="Wei C.-L."/>
            <person name="Han J."/>
            <person name="Detter J.C."/>
            <person name="Han C."/>
            <person name="Tapia R."/>
            <person name="Davenport K."/>
            <person name="Daligault H."/>
            <person name="Erkkila T."/>
            <person name="Gu W."/>
            <person name="Munk A.C.C."/>
            <person name="Teshima H."/>
            <person name="Xu Y."/>
            <person name="Chain P."/>
            <person name="Chen A."/>
            <person name="Krypides N."/>
            <person name="Mavromatis K."/>
            <person name="Markowitz V."/>
            <person name="Szeto E."/>
            <person name="Ivanova N."/>
            <person name="Mikhailova N."/>
            <person name="Ovchinnikova G."/>
            <person name="Pagani I."/>
            <person name="Pati A."/>
            <person name="Goodwin L."/>
            <person name="Peters L."/>
            <person name="Pitluck S."/>
            <person name="Woyke T."/>
            <person name="Kerfeld C."/>
        </authorList>
    </citation>
    <scope>NUCLEOTIDE SEQUENCE [LARGE SCALE GENOMIC DNA]</scope>
    <source>
        <strain evidence="2 3">PCC 9333</strain>
    </source>
</reference>
<dbReference type="EMBL" id="CP003620">
    <property type="protein sequence ID" value="AFZ11672.1"/>
    <property type="molecule type" value="Genomic_DNA"/>
</dbReference>
<proteinExistence type="predicted"/>
<name>K9VW12_9CYAN</name>
<dbReference type="PATRIC" id="fig|1173022.3.peg.818"/>
<accession>K9VW12</accession>
<dbReference type="eggNOG" id="ENOG502ZCJ4">
    <property type="taxonomic scope" value="Bacteria"/>
</dbReference>
<dbReference type="HOGENOM" id="CLU_996901_0_0_3"/>
<evidence type="ECO:0000256" key="1">
    <source>
        <dbReference type="SAM" id="MobiDB-lite"/>
    </source>
</evidence>
<sequence length="273" mass="31253">MYNYNQTPNPGSPEIRRGQYFNYLVPSGWHVAEEGQFAVVLFAPDHAAFTLMVGNSGLPANYNPWQFVYDKLMGMQPVQLQINPPRQTQPISGYTVAYEFDYTYTFNGIPCQGLAKCSVAYSYNICTMVVTCAASHQSQWAGYASWLPQVAEQFTVTNGGAFGISGVIQQNREIAIAQGQQAREYREWQQRTWGEVNHQRHESIERQNFHFRENLGNVGTWTNPYGYPLAELPTSHQYYWINRQGQVYGTNDKSENPNVGSTQDWVRMNRYQP</sequence>
<organism evidence="2 3">
    <name type="scientific">Crinalium epipsammum PCC 9333</name>
    <dbReference type="NCBI Taxonomy" id="1173022"/>
    <lineage>
        <taxon>Bacteria</taxon>
        <taxon>Bacillati</taxon>
        <taxon>Cyanobacteriota</taxon>
        <taxon>Cyanophyceae</taxon>
        <taxon>Gomontiellales</taxon>
        <taxon>Gomontiellaceae</taxon>
        <taxon>Crinalium</taxon>
    </lineage>
</organism>
<keyword evidence="3" id="KW-1185">Reference proteome</keyword>
<gene>
    <name evidence="2" type="ORF">Cri9333_0750</name>
</gene>
<evidence type="ECO:0000313" key="2">
    <source>
        <dbReference type="EMBL" id="AFZ11672.1"/>
    </source>
</evidence>
<feature type="compositionally biased region" description="Polar residues" evidence="1">
    <location>
        <begin position="249"/>
        <end position="264"/>
    </location>
</feature>
<dbReference type="RefSeq" id="WP_015201794.1">
    <property type="nucleotide sequence ID" value="NC_019753.1"/>
</dbReference>
<protein>
    <submittedName>
        <fullName evidence="2">Uncharacterized protein</fullName>
    </submittedName>
</protein>
<dbReference type="OrthoDB" id="480341at2"/>
<evidence type="ECO:0000313" key="3">
    <source>
        <dbReference type="Proteomes" id="UP000010472"/>
    </source>
</evidence>
<dbReference type="AlphaFoldDB" id="K9VW12"/>
<dbReference type="Proteomes" id="UP000010472">
    <property type="component" value="Chromosome"/>
</dbReference>
<dbReference type="KEGG" id="cep:Cri9333_0750"/>